<evidence type="ECO:0000313" key="3">
    <source>
        <dbReference type="Proteomes" id="UP000827914"/>
    </source>
</evidence>
<dbReference type="Proteomes" id="UP000827914">
    <property type="component" value="Segment"/>
</dbReference>
<feature type="domain" description="Phage protein Gp138 N-terminal" evidence="1">
    <location>
        <begin position="26"/>
        <end position="125"/>
    </location>
</feature>
<name>A0AAE8XC89_9CAUD</name>
<accession>A0AAE8XC89</accession>
<reference evidence="2" key="1">
    <citation type="submission" date="2021-09" db="EMBL/GenBank/DDBJ databases">
        <authorList>
            <person name="Liu Y."/>
        </authorList>
    </citation>
    <scope>NUCLEOTIDE SEQUENCE</scope>
</reference>
<protein>
    <recommendedName>
        <fullName evidence="1">Phage protein Gp138 N-terminal domain-containing protein</fullName>
    </recommendedName>
</protein>
<keyword evidence="3" id="KW-1185">Reference proteome</keyword>
<dbReference type="InterPro" id="IPR037026">
    <property type="entry name" value="Vgr_OB-fold_dom_sf"/>
</dbReference>
<organism evidence="2 3">
    <name type="scientific">Pseudomonas phage PHB09</name>
    <dbReference type="NCBI Taxonomy" id="2867265"/>
    <lineage>
        <taxon>Viruses</taxon>
        <taxon>Duplodnaviria</taxon>
        <taxon>Heunggongvirae</taxon>
        <taxon>Uroviricota</taxon>
        <taxon>Caudoviricetes</taxon>
        <taxon>Vandenendeviridae</taxon>
        <taxon>Gorskivirinae</taxon>
        <taxon>Dilongvirus</taxon>
        <taxon>Dilongvirus PHB09</taxon>
    </lineage>
</organism>
<dbReference type="EMBL" id="OK040171">
    <property type="protein sequence ID" value="UAV84549.1"/>
    <property type="molecule type" value="Genomic_DNA"/>
</dbReference>
<gene>
    <name evidence="2" type="ORF">PHB09_053</name>
</gene>
<dbReference type="InterPro" id="IPR041599">
    <property type="entry name" value="Gp138_N"/>
</dbReference>
<evidence type="ECO:0000313" key="2">
    <source>
        <dbReference type="EMBL" id="UAV84549.1"/>
    </source>
</evidence>
<dbReference type="Gene3D" id="2.40.50.230">
    <property type="entry name" value="Gp5 N-terminal domain"/>
    <property type="match status" value="1"/>
</dbReference>
<dbReference type="Pfam" id="PF18352">
    <property type="entry name" value="Gp138_N"/>
    <property type="match status" value="1"/>
</dbReference>
<proteinExistence type="predicted"/>
<sequence>MIFEDLMDVVRTQFKIDMADIHTAIPCKVINVYQENQSQKIDVLPSVNNLLKDGTGEPGMQILGVPVIFPGSQSTLISFPINVGDTVLCIFSQRSMDNFKIGSGEPTTANDYRKFSDQDAVAIPGLFPFGKSLNRPQIRKYPHDSNRDLCIAHNISSGTEVNILLKQSGDVIINTEQSITVNCKTGVINATESYTINTPTMNVNAGTTNWKGNIIHVGNYTMTGQARFNGRLFDTHTHGGVTAGNATSGPVNGV</sequence>
<evidence type="ECO:0000259" key="1">
    <source>
        <dbReference type="Pfam" id="PF18352"/>
    </source>
</evidence>